<evidence type="ECO:0000256" key="10">
    <source>
        <dbReference type="ARBA" id="ARBA00023274"/>
    </source>
</evidence>
<dbReference type="GO" id="GO:0005737">
    <property type="term" value="C:cytoplasm"/>
    <property type="evidence" value="ECO:0007669"/>
    <property type="project" value="UniProtKB-SubCell"/>
</dbReference>
<evidence type="ECO:0000256" key="5">
    <source>
        <dbReference type="ARBA" id="ARBA00010570"/>
    </source>
</evidence>
<dbReference type="InterPro" id="IPR019956">
    <property type="entry name" value="Ubiquitin_dom"/>
</dbReference>
<dbReference type="GO" id="GO:0006412">
    <property type="term" value="P:translation"/>
    <property type="evidence" value="ECO:0007669"/>
    <property type="project" value="InterPro"/>
</dbReference>
<keyword evidence="14" id="KW-1185">Reference proteome</keyword>
<keyword evidence="8" id="KW-0689">Ribosomal protein</keyword>
<dbReference type="Proteomes" id="UP001151287">
    <property type="component" value="Unassembled WGS sequence"/>
</dbReference>
<dbReference type="Pfam" id="PF00240">
    <property type="entry name" value="ubiquitin"/>
    <property type="match status" value="1"/>
</dbReference>
<sequence length="163" mass="18849">MKSEMKDKMQIFVKTLTGKTITLEVETNDTTDDIKDTIWYQEGIPVNEQRLIYAEEQLEDGKTLADHNIPKDSTLHLVSRLRGGWSYIAPEFAALARKRNIVKMICRKCYGRLPPGATSCRRKKCGGCSDVRRKRVNTHYDRYDKYNWKPGQLAGMSKYPPYP</sequence>
<evidence type="ECO:0000259" key="12">
    <source>
        <dbReference type="PROSITE" id="PS50053"/>
    </source>
</evidence>
<evidence type="ECO:0000256" key="4">
    <source>
        <dbReference type="ARBA" id="ARBA00008373"/>
    </source>
</evidence>
<dbReference type="GO" id="GO:0005634">
    <property type="term" value="C:nucleus"/>
    <property type="evidence" value="ECO:0007669"/>
    <property type="project" value="UniProtKB-SubCell"/>
</dbReference>
<reference evidence="13" key="1">
    <citation type="journal article" date="2022" name="Cell">
        <title>Repeat-based holocentromeres influence genome architecture and karyotype evolution.</title>
        <authorList>
            <person name="Hofstatter P.G."/>
            <person name="Thangavel G."/>
            <person name="Lux T."/>
            <person name="Neumann P."/>
            <person name="Vondrak T."/>
            <person name="Novak P."/>
            <person name="Zhang M."/>
            <person name="Costa L."/>
            <person name="Castellani M."/>
            <person name="Scott A."/>
            <person name="Toegelov H."/>
            <person name="Fuchs J."/>
            <person name="Mata-Sucre Y."/>
            <person name="Dias Y."/>
            <person name="Vanzela A.L.L."/>
            <person name="Huettel B."/>
            <person name="Almeida C.C.S."/>
            <person name="Simkova H."/>
            <person name="Souza G."/>
            <person name="Pedrosa-Harand A."/>
            <person name="Macas J."/>
            <person name="Mayer K.F.X."/>
            <person name="Houben A."/>
            <person name="Marques A."/>
        </authorList>
    </citation>
    <scope>NUCLEOTIDE SEQUENCE</scope>
    <source>
        <strain evidence="13">RhyBre1mFocal</strain>
    </source>
</reference>
<dbReference type="InterPro" id="IPR001975">
    <property type="entry name" value="Ribosomal_eL40_dom"/>
</dbReference>
<dbReference type="SUPFAM" id="SSF57829">
    <property type="entry name" value="Zn-binding ribosomal proteins"/>
    <property type="match status" value="1"/>
</dbReference>
<dbReference type="Pfam" id="PF01020">
    <property type="entry name" value="Ribosomal_L40e"/>
    <property type="match status" value="1"/>
</dbReference>
<comment type="similarity">
    <text evidence="4">In the N-terminal section; belongs to the ubiquitin family.</text>
</comment>
<dbReference type="SMART" id="SM01377">
    <property type="entry name" value="Ribosomal_L40e"/>
    <property type="match status" value="1"/>
</dbReference>
<dbReference type="InterPro" id="IPR050158">
    <property type="entry name" value="Ubiquitin_ubiquitin-like"/>
</dbReference>
<feature type="domain" description="Ubiquitin-like" evidence="12">
    <location>
        <begin position="9"/>
        <end position="84"/>
    </location>
</feature>
<evidence type="ECO:0000256" key="7">
    <source>
        <dbReference type="ARBA" id="ARBA00022499"/>
    </source>
</evidence>
<dbReference type="InterPro" id="IPR038587">
    <property type="entry name" value="Ribosomal_eL40_sf"/>
</dbReference>
<dbReference type="GO" id="GO:1990904">
    <property type="term" value="C:ribonucleoprotein complex"/>
    <property type="evidence" value="ECO:0007669"/>
    <property type="project" value="UniProtKB-KW"/>
</dbReference>
<dbReference type="OrthoDB" id="10299227at2759"/>
<keyword evidence="10" id="KW-0687">Ribonucleoprotein</keyword>
<evidence type="ECO:0000256" key="6">
    <source>
        <dbReference type="ARBA" id="ARBA00022490"/>
    </source>
</evidence>
<dbReference type="InterPro" id="IPR000626">
    <property type="entry name" value="Ubiquitin-like_dom"/>
</dbReference>
<dbReference type="PROSITE" id="PS50053">
    <property type="entry name" value="UBIQUITIN_2"/>
    <property type="match status" value="1"/>
</dbReference>
<dbReference type="AlphaFoldDB" id="A0A9P9ZB60"/>
<dbReference type="FunFam" id="4.10.1060.50:FF:000001">
    <property type="entry name" value="ubiquitin-60S ribosomal protein L40"/>
    <property type="match status" value="1"/>
</dbReference>
<gene>
    <name evidence="13" type="ORF">LUZ63_016723</name>
</gene>
<dbReference type="InterPro" id="IPR011332">
    <property type="entry name" value="Ribosomal_zn-bd"/>
</dbReference>
<evidence type="ECO:0000256" key="2">
    <source>
        <dbReference type="ARBA" id="ARBA00004123"/>
    </source>
</evidence>
<comment type="caution">
    <text evidence="13">The sequence shown here is derived from an EMBL/GenBank/DDBJ whole genome shotgun (WGS) entry which is preliminary data.</text>
</comment>
<dbReference type="SUPFAM" id="SSF54236">
    <property type="entry name" value="Ubiquitin-like"/>
    <property type="match status" value="1"/>
</dbReference>
<evidence type="ECO:0000256" key="8">
    <source>
        <dbReference type="ARBA" id="ARBA00022980"/>
    </source>
</evidence>
<protein>
    <recommendedName>
        <fullName evidence="12">Ubiquitin-like domain-containing protein</fullName>
    </recommendedName>
</protein>
<organism evidence="13 14">
    <name type="scientific">Rhynchospora breviuscula</name>
    <dbReference type="NCBI Taxonomy" id="2022672"/>
    <lineage>
        <taxon>Eukaryota</taxon>
        <taxon>Viridiplantae</taxon>
        <taxon>Streptophyta</taxon>
        <taxon>Embryophyta</taxon>
        <taxon>Tracheophyta</taxon>
        <taxon>Spermatophyta</taxon>
        <taxon>Magnoliopsida</taxon>
        <taxon>Liliopsida</taxon>
        <taxon>Poales</taxon>
        <taxon>Cyperaceae</taxon>
        <taxon>Cyperoideae</taxon>
        <taxon>Rhynchosporeae</taxon>
        <taxon>Rhynchospora</taxon>
    </lineage>
</organism>
<evidence type="ECO:0000256" key="9">
    <source>
        <dbReference type="ARBA" id="ARBA00023242"/>
    </source>
</evidence>
<comment type="subunit">
    <text evidence="11">Part of the 60S ribosomal subunit.</text>
</comment>
<evidence type="ECO:0000313" key="13">
    <source>
        <dbReference type="EMBL" id="KAJ1685333.1"/>
    </source>
</evidence>
<keyword evidence="7" id="KW-1017">Isopeptide bond</keyword>
<dbReference type="SMART" id="SM00213">
    <property type="entry name" value="UBQ"/>
    <property type="match status" value="1"/>
</dbReference>
<evidence type="ECO:0000256" key="3">
    <source>
        <dbReference type="ARBA" id="ARBA00004496"/>
    </source>
</evidence>
<comment type="subcellular location">
    <subcellularLocation>
        <location evidence="3">Cytoplasm</location>
    </subcellularLocation>
    <subcellularLocation>
        <location evidence="2">Nucleus</location>
    </subcellularLocation>
</comment>
<dbReference type="PANTHER" id="PTHR10666">
    <property type="entry name" value="UBIQUITIN"/>
    <property type="match status" value="1"/>
</dbReference>
<dbReference type="GO" id="GO:0003729">
    <property type="term" value="F:mRNA binding"/>
    <property type="evidence" value="ECO:0007669"/>
    <property type="project" value="UniProtKB-ARBA"/>
</dbReference>
<evidence type="ECO:0000256" key="1">
    <source>
        <dbReference type="ARBA" id="ARBA00002241"/>
    </source>
</evidence>
<name>A0A9P9ZB60_9POAL</name>
<dbReference type="InterPro" id="IPR029071">
    <property type="entry name" value="Ubiquitin-like_domsf"/>
</dbReference>
<dbReference type="GO" id="GO:0005840">
    <property type="term" value="C:ribosome"/>
    <property type="evidence" value="ECO:0007669"/>
    <property type="project" value="UniProtKB-KW"/>
</dbReference>
<dbReference type="FunFam" id="3.10.20.90:FF:000160">
    <property type="entry name" value="Polyubiquitin-C"/>
    <property type="match status" value="1"/>
</dbReference>
<keyword evidence="6" id="KW-0963">Cytoplasm</keyword>
<comment type="similarity">
    <text evidence="5">In the C-terminal section; belongs to the eukaryotic ribosomal protein eL40 family.</text>
</comment>
<keyword evidence="9" id="KW-0539">Nucleus</keyword>
<proteinExistence type="inferred from homology"/>
<dbReference type="PRINTS" id="PR00348">
    <property type="entry name" value="UBIQUITIN"/>
</dbReference>
<evidence type="ECO:0000313" key="14">
    <source>
        <dbReference type="Proteomes" id="UP001151287"/>
    </source>
</evidence>
<evidence type="ECO:0000256" key="11">
    <source>
        <dbReference type="ARBA" id="ARBA00035124"/>
    </source>
</evidence>
<dbReference type="EMBL" id="JAMQYH010000005">
    <property type="protein sequence ID" value="KAJ1685333.1"/>
    <property type="molecule type" value="Genomic_DNA"/>
</dbReference>
<dbReference type="GO" id="GO:0003735">
    <property type="term" value="F:structural constituent of ribosome"/>
    <property type="evidence" value="ECO:0007669"/>
    <property type="project" value="InterPro"/>
</dbReference>
<comment type="function">
    <text evidence="1">Component of the 60S subunit of the ribosome.</text>
</comment>
<accession>A0A9P9ZB60</accession>
<dbReference type="Gene3D" id="4.10.1060.50">
    <property type="match status" value="1"/>
</dbReference>
<dbReference type="Gene3D" id="3.10.20.90">
    <property type="entry name" value="Phosphatidylinositol 3-kinase Catalytic Subunit, Chain A, domain 1"/>
    <property type="match status" value="1"/>
</dbReference>